<dbReference type="GO" id="GO:0004674">
    <property type="term" value="F:protein serine/threonine kinase activity"/>
    <property type="evidence" value="ECO:0007669"/>
    <property type="project" value="UniProtKB-KW"/>
</dbReference>
<organism evidence="23 24">
    <name type="scientific">Vigna angularis var. angularis</name>
    <dbReference type="NCBI Taxonomy" id="157739"/>
    <lineage>
        <taxon>Eukaryota</taxon>
        <taxon>Viridiplantae</taxon>
        <taxon>Streptophyta</taxon>
        <taxon>Embryophyta</taxon>
        <taxon>Tracheophyta</taxon>
        <taxon>Spermatophyta</taxon>
        <taxon>Magnoliopsida</taxon>
        <taxon>eudicotyledons</taxon>
        <taxon>Gunneridae</taxon>
        <taxon>Pentapetalae</taxon>
        <taxon>rosids</taxon>
        <taxon>fabids</taxon>
        <taxon>Fabales</taxon>
        <taxon>Fabaceae</taxon>
        <taxon>Papilionoideae</taxon>
        <taxon>50 kb inversion clade</taxon>
        <taxon>NPAAA clade</taxon>
        <taxon>indigoferoid/millettioid clade</taxon>
        <taxon>Phaseoleae</taxon>
        <taxon>Vigna</taxon>
    </lineage>
</organism>
<evidence type="ECO:0000256" key="12">
    <source>
        <dbReference type="ARBA" id="ARBA00023136"/>
    </source>
</evidence>
<dbReference type="CDD" id="cd23509">
    <property type="entry name" value="Gnk2-like"/>
    <property type="match status" value="2"/>
</dbReference>
<dbReference type="PROSITE" id="PS51473">
    <property type="entry name" value="GNK2"/>
    <property type="match status" value="2"/>
</dbReference>
<evidence type="ECO:0000256" key="5">
    <source>
        <dbReference type="ARBA" id="ARBA00022692"/>
    </source>
</evidence>
<evidence type="ECO:0000256" key="2">
    <source>
        <dbReference type="ARBA" id="ARBA00022527"/>
    </source>
</evidence>
<feature type="domain" description="Gnk2-homologous" evidence="22">
    <location>
        <begin position="134"/>
        <end position="242"/>
    </location>
</feature>
<dbReference type="CDD" id="cd14066">
    <property type="entry name" value="STKc_IRAK"/>
    <property type="match status" value="1"/>
</dbReference>
<feature type="domain" description="Protein kinase" evidence="21">
    <location>
        <begin position="338"/>
        <end position="614"/>
    </location>
</feature>
<keyword evidence="12 19" id="KW-0472">Membrane</keyword>
<evidence type="ECO:0008006" key="25">
    <source>
        <dbReference type="Google" id="ProtNLM"/>
    </source>
</evidence>
<protein>
    <recommendedName>
        <fullName evidence="25">Cysteine-rich receptor-like protein kinase</fullName>
    </recommendedName>
</protein>
<dbReference type="PROSITE" id="PS00108">
    <property type="entry name" value="PROTEIN_KINASE_ST"/>
    <property type="match status" value="1"/>
</dbReference>
<evidence type="ECO:0000313" key="23">
    <source>
        <dbReference type="EMBL" id="BAT93988.1"/>
    </source>
</evidence>
<dbReference type="PROSITE" id="PS00107">
    <property type="entry name" value="PROTEIN_KINASE_ATP"/>
    <property type="match status" value="1"/>
</dbReference>
<evidence type="ECO:0000256" key="14">
    <source>
        <dbReference type="ARBA" id="ARBA00023180"/>
    </source>
</evidence>
<dbReference type="Gene3D" id="3.30.430.20">
    <property type="entry name" value="Gnk2 domain, C-X8-C-X2-C motif"/>
    <property type="match status" value="2"/>
</dbReference>
<gene>
    <name evidence="23" type="primary">Vigan.08G055000</name>
    <name evidence="23" type="ORF">VIGAN_08055000</name>
</gene>
<feature type="binding site" evidence="17">
    <location>
        <position position="366"/>
    </location>
    <ligand>
        <name>ATP</name>
        <dbReference type="ChEBI" id="CHEBI:30616"/>
    </ligand>
</feature>
<evidence type="ECO:0000256" key="17">
    <source>
        <dbReference type="PROSITE-ProRule" id="PRU10141"/>
    </source>
</evidence>
<dbReference type="AlphaFoldDB" id="A0A0S3SMB8"/>
<evidence type="ECO:0000256" key="16">
    <source>
        <dbReference type="ARBA" id="ARBA00047951"/>
    </source>
</evidence>
<keyword evidence="6 20" id="KW-0732">Signal</keyword>
<dbReference type="InterPro" id="IPR038408">
    <property type="entry name" value="GNK2_sf"/>
</dbReference>
<evidence type="ECO:0000259" key="21">
    <source>
        <dbReference type="PROSITE" id="PS50011"/>
    </source>
</evidence>
<comment type="catalytic activity">
    <reaction evidence="15">
        <text>L-seryl-[protein] + ATP = O-phospho-L-seryl-[protein] + ADP + H(+)</text>
        <dbReference type="Rhea" id="RHEA:17989"/>
        <dbReference type="Rhea" id="RHEA-COMP:9863"/>
        <dbReference type="Rhea" id="RHEA-COMP:11604"/>
        <dbReference type="ChEBI" id="CHEBI:15378"/>
        <dbReference type="ChEBI" id="CHEBI:29999"/>
        <dbReference type="ChEBI" id="CHEBI:30616"/>
        <dbReference type="ChEBI" id="CHEBI:83421"/>
        <dbReference type="ChEBI" id="CHEBI:456216"/>
    </reaction>
</comment>
<dbReference type="InterPro" id="IPR000719">
    <property type="entry name" value="Prot_kinase_dom"/>
</dbReference>
<comment type="subcellular location">
    <subcellularLocation>
        <location evidence="1">Membrane</location>
        <topology evidence="1">Single-pass membrane protein</topology>
    </subcellularLocation>
</comment>
<dbReference type="PROSITE" id="PS50011">
    <property type="entry name" value="PROTEIN_KINASE_DOM"/>
    <property type="match status" value="1"/>
</dbReference>
<keyword evidence="14" id="KW-0325">Glycoprotein</keyword>
<keyword evidence="4" id="KW-0808">Transferase</keyword>
<dbReference type="SMART" id="SM00220">
    <property type="entry name" value="S_TKc"/>
    <property type="match status" value="1"/>
</dbReference>
<dbReference type="Gene3D" id="1.10.510.10">
    <property type="entry name" value="Transferase(Phosphotransferase) domain 1"/>
    <property type="match status" value="1"/>
</dbReference>
<feature type="chain" id="PRO_5006618418" description="Cysteine-rich receptor-like protein kinase" evidence="20">
    <location>
        <begin position="27"/>
        <end position="670"/>
    </location>
</feature>
<keyword evidence="13" id="KW-0675">Receptor</keyword>
<dbReference type="SUPFAM" id="SSF56112">
    <property type="entry name" value="Protein kinase-like (PK-like)"/>
    <property type="match status" value="1"/>
</dbReference>
<dbReference type="EMBL" id="AP015041">
    <property type="protein sequence ID" value="BAT93988.1"/>
    <property type="molecule type" value="Genomic_DNA"/>
</dbReference>
<evidence type="ECO:0000256" key="1">
    <source>
        <dbReference type="ARBA" id="ARBA00004167"/>
    </source>
</evidence>
<dbReference type="Proteomes" id="UP000291084">
    <property type="component" value="Chromosome 8"/>
</dbReference>
<evidence type="ECO:0000256" key="20">
    <source>
        <dbReference type="SAM" id="SignalP"/>
    </source>
</evidence>
<dbReference type="FunFam" id="1.10.510.10:FF:000129">
    <property type="entry name" value="cysteine-rich receptor-like protein kinase 10"/>
    <property type="match status" value="1"/>
</dbReference>
<feature type="transmembrane region" description="Helical" evidence="19">
    <location>
        <begin position="275"/>
        <end position="298"/>
    </location>
</feature>
<keyword evidence="3" id="KW-0597">Phosphoprotein</keyword>
<dbReference type="FunFam" id="3.30.430.20:FF:000002">
    <property type="entry name" value="Cysteine-rich receptor-like protein kinase 10"/>
    <property type="match status" value="1"/>
</dbReference>
<keyword evidence="7" id="KW-0677">Repeat</keyword>
<evidence type="ECO:0000256" key="13">
    <source>
        <dbReference type="ARBA" id="ARBA00023170"/>
    </source>
</evidence>
<dbReference type="FunFam" id="3.30.430.20:FF:000003">
    <property type="entry name" value="Cysteine-rich RLK (RECEPTOR-like protein kinase) 10"/>
    <property type="match status" value="1"/>
</dbReference>
<evidence type="ECO:0000313" key="24">
    <source>
        <dbReference type="Proteomes" id="UP000291084"/>
    </source>
</evidence>
<comment type="catalytic activity">
    <reaction evidence="16">
        <text>L-threonyl-[protein] + ATP = O-phospho-L-threonyl-[protein] + ADP + H(+)</text>
        <dbReference type="Rhea" id="RHEA:46608"/>
        <dbReference type="Rhea" id="RHEA-COMP:11060"/>
        <dbReference type="Rhea" id="RHEA-COMP:11605"/>
        <dbReference type="ChEBI" id="CHEBI:15378"/>
        <dbReference type="ChEBI" id="CHEBI:30013"/>
        <dbReference type="ChEBI" id="CHEBI:30616"/>
        <dbReference type="ChEBI" id="CHEBI:61977"/>
        <dbReference type="ChEBI" id="CHEBI:456216"/>
    </reaction>
</comment>
<keyword evidence="9" id="KW-0418">Kinase</keyword>
<dbReference type="InterPro" id="IPR011009">
    <property type="entry name" value="Kinase-like_dom_sf"/>
</dbReference>
<dbReference type="GO" id="GO:0005886">
    <property type="term" value="C:plasma membrane"/>
    <property type="evidence" value="ECO:0007669"/>
    <property type="project" value="TreeGrafter"/>
</dbReference>
<dbReference type="FunFam" id="3.30.200.20:FF:000142">
    <property type="entry name" value="Cysteine-rich receptor-like protein kinase 10"/>
    <property type="match status" value="1"/>
</dbReference>
<dbReference type="GO" id="GO:0006979">
    <property type="term" value="P:response to oxidative stress"/>
    <property type="evidence" value="ECO:0007669"/>
    <property type="project" value="UniProtKB-ARBA"/>
</dbReference>
<feature type="signal peptide" evidence="20">
    <location>
        <begin position="1"/>
        <end position="26"/>
    </location>
</feature>
<dbReference type="InterPro" id="IPR002902">
    <property type="entry name" value="GNK2"/>
</dbReference>
<feature type="domain" description="Gnk2-homologous" evidence="22">
    <location>
        <begin position="25"/>
        <end position="128"/>
    </location>
</feature>
<evidence type="ECO:0000256" key="18">
    <source>
        <dbReference type="SAM" id="MobiDB-lite"/>
    </source>
</evidence>
<evidence type="ECO:0000259" key="22">
    <source>
        <dbReference type="PROSITE" id="PS51473"/>
    </source>
</evidence>
<reference evidence="23 24" key="1">
    <citation type="journal article" date="2015" name="Sci. Rep.">
        <title>The power of single molecule real-time sequencing technology in the de novo assembly of a eukaryotic genome.</title>
        <authorList>
            <person name="Sakai H."/>
            <person name="Naito K."/>
            <person name="Ogiso-Tanaka E."/>
            <person name="Takahashi Y."/>
            <person name="Iseki K."/>
            <person name="Muto C."/>
            <person name="Satou K."/>
            <person name="Teruya K."/>
            <person name="Shiroma A."/>
            <person name="Shimoji M."/>
            <person name="Hirano T."/>
            <person name="Itoh T."/>
            <person name="Kaga A."/>
            <person name="Tomooka N."/>
        </authorList>
    </citation>
    <scope>NUCLEOTIDE SEQUENCE [LARGE SCALE GENOMIC DNA]</scope>
    <source>
        <strain evidence="24">cv. Shumari</strain>
    </source>
</reference>
<keyword evidence="10 17" id="KW-0067">ATP-binding</keyword>
<keyword evidence="8 17" id="KW-0547">Nucleotide-binding</keyword>
<accession>A0A0S3SMB8</accession>
<dbReference type="InterPro" id="IPR017441">
    <property type="entry name" value="Protein_kinase_ATP_BS"/>
</dbReference>
<evidence type="ECO:0000256" key="15">
    <source>
        <dbReference type="ARBA" id="ARBA00047558"/>
    </source>
</evidence>
<dbReference type="InterPro" id="IPR001245">
    <property type="entry name" value="Ser-Thr/Tyr_kinase_cat_dom"/>
</dbReference>
<evidence type="ECO:0000256" key="4">
    <source>
        <dbReference type="ARBA" id="ARBA00022679"/>
    </source>
</evidence>
<dbReference type="OrthoDB" id="4062651at2759"/>
<keyword evidence="11 19" id="KW-1133">Transmembrane helix</keyword>
<evidence type="ECO:0000256" key="9">
    <source>
        <dbReference type="ARBA" id="ARBA00022777"/>
    </source>
</evidence>
<dbReference type="Pfam" id="PF01657">
    <property type="entry name" value="Stress-antifung"/>
    <property type="match status" value="2"/>
</dbReference>
<sequence length="670" mass="75019">MASVSFTLFSFLPFLCVIVIISQSSAQTPCDNSKGNYTINSTYHNNLNTLLSSFSSHTQINYGFYNFSYGQGEDQVFAIGLCRGDLKPDECLKSLNDSRVSLAASCPNQKEAITWTVECMLRYTNRSIFGVMENQPTNDNYYDLNVTGSVAEFNAALESLMRNLTRIAASGDSRLKYATGSTPAPNFQTIYGQAQCTPDLSSEDCTKCLDEAVSKIPQCCSGKAGGNVVKPSCRIRFDPYIFYGPTLKLDPDVPPSSSTNNTSSSRGKSNTARTIIVIVVPVACVVLLLALLCIYLSLRKQRKKIEFEREEESDEDEVAFTESLQYNFNTIRVATNEFADSNKLGQGGFGAVYKGQLSNGQEIAVKRLSRDSGQGDLEFKNEVQLVAKLQHRNLVRLLGFGLEGRERLLVYEFVPNKSLDYFIFDPTMKPQLDWQMRYKIIKGIARGILYLHEDSRLRIIHRDLKASNILLDREMNPKIADFGMARLVLMDQTQINTSRIVGTYGYMAPEYAMHGQFSAKSDVFSFGVLILEIVSGQKNSGINNGESMEDLLSFAWRSWKEGKAINIVDPSLNSNSRNEMLRCIHIGLLCVQENLVDRPTMATIVLMLNSHSLSLPIPAEPAFYMNSRTRSFPEMQSWEYNSRERGSSEPILKSAQESENEASITELYPR</sequence>
<evidence type="ECO:0000256" key="3">
    <source>
        <dbReference type="ARBA" id="ARBA00022553"/>
    </source>
</evidence>
<name>A0A0S3SMB8_PHAAN</name>
<dbReference type="InterPro" id="IPR008271">
    <property type="entry name" value="Ser/Thr_kinase_AS"/>
</dbReference>
<dbReference type="Pfam" id="PF07714">
    <property type="entry name" value="PK_Tyr_Ser-Thr"/>
    <property type="match status" value="1"/>
</dbReference>
<evidence type="ECO:0000256" key="19">
    <source>
        <dbReference type="SAM" id="Phobius"/>
    </source>
</evidence>
<dbReference type="PANTHER" id="PTHR27002">
    <property type="entry name" value="RECEPTOR-LIKE SERINE/THREONINE-PROTEIN KINASE SD1-8"/>
    <property type="match status" value="1"/>
</dbReference>
<evidence type="ECO:0000256" key="7">
    <source>
        <dbReference type="ARBA" id="ARBA00022737"/>
    </source>
</evidence>
<dbReference type="PANTHER" id="PTHR27002:SF1073">
    <property type="entry name" value="CYSTEINE-RICH RECEPTOR-LIKE PROTEIN KINASE 29"/>
    <property type="match status" value="1"/>
</dbReference>
<evidence type="ECO:0000256" key="8">
    <source>
        <dbReference type="ARBA" id="ARBA00022741"/>
    </source>
</evidence>
<evidence type="ECO:0000256" key="11">
    <source>
        <dbReference type="ARBA" id="ARBA00022989"/>
    </source>
</evidence>
<evidence type="ECO:0000256" key="6">
    <source>
        <dbReference type="ARBA" id="ARBA00022729"/>
    </source>
</evidence>
<keyword evidence="24" id="KW-1185">Reference proteome</keyword>
<keyword evidence="5 19" id="KW-0812">Transmembrane</keyword>
<evidence type="ECO:0000256" key="10">
    <source>
        <dbReference type="ARBA" id="ARBA00022840"/>
    </source>
</evidence>
<dbReference type="Gene3D" id="3.30.200.20">
    <property type="entry name" value="Phosphorylase Kinase, domain 1"/>
    <property type="match status" value="1"/>
</dbReference>
<dbReference type="GO" id="GO:0005524">
    <property type="term" value="F:ATP binding"/>
    <property type="evidence" value="ECO:0007669"/>
    <property type="project" value="UniProtKB-UniRule"/>
</dbReference>
<keyword evidence="2" id="KW-0723">Serine/threonine-protein kinase</keyword>
<feature type="region of interest" description="Disordered" evidence="18">
    <location>
        <begin position="639"/>
        <end position="670"/>
    </location>
</feature>
<proteinExistence type="predicted"/>